<name>A0A8H3WNA5_9PEZI</name>
<proteinExistence type="predicted"/>
<dbReference type="Proteomes" id="UP000434172">
    <property type="component" value="Unassembled WGS sequence"/>
</dbReference>
<evidence type="ECO:0000313" key="2">
    <source>
        <dbReference type="Proteomes" id="UP000434172"/>
    </source>
</evidence>
<dbReference type="AlphaFoldDB" id="A0A8H3WNA5"/>
<sequence length="71" mass="8329">MKPALKVSAFARPFLSMKRHNLIEKRSCKNTQLTRRARARCLDLKRAQDLYYGYAVLLNLVCDDKRVVAFR</sequence>
<protein>
    <submittedName>
        <fullName evidence="1">Uncharacterized protein</fullName>
    </submittedName>
</protein>
<gene>
    <name evidence="1" type="ORF">GQ607_003654</name>
</gene>
<reference evidence="1 2" key="1">
    <citation type="submission" date="2019-12" db="EMBL/GenBank/DDBJ databases">
        <title>A genome sequence resource for the geographically widespread anthracnose pathogen Colletotrichum asianum.</title>
        <authorList>
            <person name="Meng Y."/>
        </authorList>
    </citation>
    <scope>NUCLEOTIDE SEQUENCE [LARGE SCALE GENOMIC DNA]</scope>
    <source>
        <strain evidence="1 2">ICMP 18580</strain>
    </source>
</reference>
<accession>A0A8H3WNA5</accession>
<evidence type="ECO:0000313" key="1">
    <source>
        <dbReference type="EMBL" id="KAF0328986.1"/>
    </source>
</evidence>
<comment type="caution">
    <text evidence="1">The sequence shown here is derived from an EMBL/GenBank/DDBJ whole genome shotgun (WGS) entry which is preliminary data.</text>
</comment>
<organism evidence="1 2">
    <name type="scientific">Colletotrichum asianum</name>
    <dbReference type="NCBI Taxonomy" id="702518"/>
    <lineage>
        <taxon>Eukaryota</taxon>
        <taxon>Fungi</taxon>
        <taxon>Dikarya</taxon>
        <taxon>Ascomycota</taxon>
        <taxon>Pezizomycotina</taxon>
        <taxon>Sordariomycetes</taxon>
        <taxon>Hypocreomycetidae</taxon>
        <taxon>Glomerellales</taxon>
        <taxon>Glomerellaceae</taxon>
        <taxon>Colletotrichum</taxon>
        <taxon>Colletotrichum gloeosporioides species complex</taxon>
    </lineage>
</organism>
<keyword evidence="2" id="KW-1185">Reference proteome</keyword>
<dbReference type="EMBL" id="WOWK01000014">
    <property type="protein sequence ID" value="KAF0328986.1"/>
    <property type="molecule type" value="Genomic_DNA"/>
</dbReference>